<organism evidence="5 6">
    <name type="scientific">Sparus aurata</name>
    <name type="common">Gilthead sea bream</name>
    <dbReference type="NCBI Taxonomy" id="8175"/>
    <lineage>
        <taxon>Eukaryota</taxon>
        <taxon>Metazoa</taxon>
        <taxon>Chordata</taxon>
        <taxon>Craniata</taxon>
        <taxon>Vertebrata</taxon>
        <taxon>Euteleostomi</taxon>
        <taxon>Actinopterygii</taxon>
        <taxon>Neopterygii</taxon>
        <taxon>Teleostei</taxon>
        <taxon>Neoteleostei</taxon>
        <taxon>Acanthomorphata</taxon>
        <taxon>Eupercaria</taxon>
        <taxon>Spariformes</taxon>
        <taxon>Sparidae</taxon>
        <taxon>Sparus</taxon>
    </lineage>
</organism>
<dbReference type="GO" id="GO:0043123">
    <property type="term" value="P:positive regulation of canonical NF-kappaB signal transduction"/>
    <property type="evidence" value="ECO:0007669"/>
    <property type="project" value="TreeGrafter"/>
</dbReference>
<gene>
    <name evidence="5" type="primary">card9</name>
</gene>
<dbReference type="Gene3D" id="1.10.533.10">
    <property type="entry name" value="Death Domain, Fas"/>
    <property type="match status" value="1"/>
</dbReference>
<dbReference type="RefSeq" id="XP_030274076.1">
    <property type="nucleotide sequence ID" value="XM_030418216.1"/>
</dbReference>
<dbReference type="OrthoDB" id="8868836at2759"/>
<dbReference type="PANTHER" id="PTHR14559:SF3">
    <property type="entry name" value="CASPASE RECRUITMENT DOMAIN-CONTAINING PROTEIN 9"/>
    <property type="match status" value="1"/>
</dbReference>
<feature type="region of interest" description="Disordered" evidence="3">
    <location>
        <begin position="448"/>
        <end position="522"/>
    </location>
</feature>
<dbReference type="InParanoid" id="A0A671U1J8"/>
<dbReference type="Ensembl" id="ENSSAUT00010008772.1">
    <property type="protein sequence ID" value="ENSSAUP00010008204.1"/>
    <property type="gene ID" value="ENSSAUG00010004058.1"/>
</dbReference>
<dbReference type="Proteomes" id="UP000472265">
    <property type="component" value="Chromosome 5"/>
</dbReference>
<evidence type="ECO:0000256" key="1">
    <source>
        <dbReference type="ARBA" id="ARBA00022553"/>
    </source>
</evidence>
<dbReference type="InterPro" id="IPR011029">
    <property type="entry name" value="DEATH-like_dom_sf"/>
</dbReference>
<reference evidence="5" key="2">
    <citation type="submission" date="2025-08" db="UniProtKB">
        <authorList>
            <consortium name="Ensembl"/>
        </authorList>
    </citation>
    <scope>IDENTIFICATION</scope>
</reference>
<dbReference type="PROSITE" id="PS50209">
    <property type="entry name" value="CARD"/>
    <property type="match status" value="1"/>
</dbReference>
<reference evidence="5" key="1">
    <citation type="submission" date="2021-04" db="EMBL/GenBank/DDBJ databases">
        <authorList>
            <consortium name="Wellcome Sanger Institute Data Sharing"/>
        </authorList>
    </citation>
    <scope>NUCLEOTIDE SEQUENCE [LARGE SCALE GENOMIC DNA]</scope>
</reference>
<feature type="domain" description="CARD" evidence="4">
    <location>
        <begin position="14"/>
        <end position="98"/>
    </location>
</feature>
<dbReference type="Pfam" id="PF00619">
    <property type="entry name" value="CARD"/>
    <property type="match status" value="1"/>
</dbReference>
<dbReference type="GO" id="GO:0050700">
    <property type="term" value="F:CARD domain binding"/>
    <property type="evidence" value="ECO:0007669"/>
    <property type="project" value="TreeGrafter"/>
</dbReference>
<name>A0A671U1J8_SPAAU</name>
<feature type="region of interest" description="Disordered" evidence="3">
    <location>
        <begin position="244"/>
        <end position="320"/>
    </location>
</feature>
<dbReference type="CTD" id="64170"/>
<keyword evidence="6" id="KW-1185">Reference proteome</keyword>
<feature type="compositionally biased region" description="Acidic residues" evidence="3">
    <location>
        <begin position="452"/>
        <end position="462"/>
    </location>
</feature>
<evidence type="ECO:0000259" key="4">
    <source>
        <dbReference type="PROSITE" id="PS50209"/>
    </source>
</evidence>
<feature type="compositionally biased region" description="Basic and acidic residues" evidence="3">
    <location>
        <begin position="283"/>
        <end position="313"/>
    </location>
</feature>
<dbReference type="PANTHER" id="PTHR14559">
    <property type="entry name" value="CASPASE RECRUITMENT DOMAIN FAMILY"/>
    <property type="match status" value="1"/>
</dbReference>
<dbReference type="FunFam" id="1.10.533.10:FF:000003">
    <property type="entry name" value="Caspase recruitment domain family, member 11"/>
    <property type="match status" value="1"/>
</dbReference>
<sequence length="559" mass="65731">MDDVCEDDLCWLQLDEFRMLLIKNIDPSRITPYLRQCQVISAEDEEQLFNDPSLVIRRRKVGALLDILQRTGVKGYTAFLESLELDYPQLYSRITGKEPNKTFSILIDTAGESGLTQFLMSELSRLQRALQDERRRRQQACSVARDQEASSRQHQLRDRELKKMTERVQKVRGEREQLSEEVKQLRDHNYSLMADINKLNQEKSSALLANRDLQIEVERLKHTVSRAENQTRLLRRRTLRPLQQSRSLALPTATFFHPQRLEEIKEEKQEEKKEETEEEEMEEKEKKKEEKKEEEKEKKEEEKKQETKEEKQKGPGPLQMNLLTTVFGLRRDLHRAEEQRARSEEEKEELELRCAQLKGDAKMYRQRNKQTLRQLEEVIRERDKALLSRVEQQEEARLLLQEKDQYREQVRTLTEQSDKLELLLLRSQGEELQLRTRLRRLTCRSHQCDRSSEEEEEEEQEPSENAAKGSSEEVPSGTSGENEEALVLQQLDSPVGGATACEQRTRTAASWEEETDGCRTSRSRPNFFYRRKRAVRSKLCCKEYTAGHLDDSSDITDSD</sequence>
<keyword evidence="2" id="KW-0175">Coiled coil</keyword>
<proteinExistence type="predicted"/>
<evidence type="ECO:0000256" key="3">
    <source>
        <dbReference type="SAM" id="MobiDB-lite"/>
    </source>
</evidence>
<reference evidence="5" key="3">
    <citation type="submission" date="2025-09" db="UniProtKB">
        <authorList>
            <consortium name="Ensembl"/>
        </authorList>
    </citation>
    <scope>IDENTIFICATION</scope>
</reference>
<dbReference type="GO" id="GO:0005737">
    <property type="term" value="C:cytoplasm"/>
    <property type="evidence" value="ECO:0007669"/>
    <property type="project" value="TreeGrafter"/>
</dbReference>
<evidence type="ECO:0000256" key="2">
    <source>
        <dbReference type="ARBA" id="ARBA00023054"/>
    </source>
</evidence>
<evidence type="ECO:0000313" key="5">
    <source>
        <dbReference type="Ensembl" id="ENSSAUP00010008204.1"/>
    </source>
</evidence>
<dbReference type="InterPro" id="IPR001315">
    <property type="entry name" value="CARD"/>
</dbReference>
<dbReference type="OMA" id="HPNRLEE"/>
<evidence type="ECO:0000313" key="6">
    <source>
        <dbReference type="Proteomes" id="UP000472265"/>
    </source>
</evidence>
<dbReference type="SUPFAM" id="SSF47986">
    <property type="entry name" value="DEATH domain"/>
    <property type="match status" value="1"/>
</dbReference>
<dbReference type="GeneTree" id="ENSGT00940000160570"/>
<dbReference type="GO" id="GO:0042981">
    <property type="term" value="P:regulation of apoptotic process"/>
    <property type="evidence" value="ECO:0007669"/>
    <property type="project" value="InterPro"/>
</dbReference>
<protein>
    <recommendedName>
        <fullName evidence="4">CARD domain-containing protein</fullName>
    </recommendedName>
</protein>
<accession>A0A671U1J8</accession>
<dbReference type="AlphaFoldDB" id="A0A671U1J8"/>
<feature type="compositionally biased region" description="Basic and acidic residues" evidence="3">
    <location>
        <begin position="259"/>
        <end position="275"/>
    </location>
</feature>
<keyword evidence="1" id="KW-0597">Phosphoprotein</keyword>
<dbReference type="GeneID" id="115582305"/>